<comment type="caution">
    <text evidence="1">The sequence shown here is derived from an EMBL/GenBank/DDBJ whole genome shotgun (WGS) entry which is preliminary data.</text>
</comment>
<organism evidence="1 2">
    <name type="scientific">Rhizophagus clarus</name>
    <dbReference type="NCBI Taxonomy" id="94130"/>
    <lineage>
        <taxon>Eukaryota</taxon>
        <taxon>Fungi</taxon>
        <taxon>Fungi incertae sedis</taxon>
        <taxon>Mucoromycota</taxon>
        <taxon>Glomeromycotina</taxon>
        <taxon>Glomeromycetes</taxon>
        <taxon>Glomerales</taxon>
        <taxon>Glomeraceae</taxon>
        <taxon>Rhizophagus</taxon>
    </lineage>
</organism>
<reference evidence="1" key="1">
    <citation type="submission" date="2019-10" db="EMBL/GenBank/DDBJ databases">
        <title>Conservation and host-specific expression of non-tandemly repeated heterogenous ribosome RNA gene in arbuscular mycorrhizal fungi.</title>
        <authorList>
            <person name="Maeda T."/>
            <person name="Kobayashi Y."/>
            <person name="Nakagawa T."/>
            <person name="Ezawa T."/>
            <person name="Yamaguchi K."/>
            <person name="Bino T."/>
            <person name="Nishimoto Y."/>
            <person name="Shigenobu S."/>
            <person name="Kawaguchi M."/>
        </authorList>
    </citation>
    <scope>NUCLEOTIDE SEQUENCE</scope>
    <source>
        <strain evidence="1">HR1</strain>
    </source>
</reference>
<accession>A0A8H3QJN4</accession>
<dbReference type="AlphaFoldDB" id="A0A8H3QJN4"/>
<keyword evidence="1" id="KW-0418">Kinase</keyword>
<evidence type="ECO:0000313" key="2">
    <source>
        <dbReference type="Proteomes" id="UP000615446"/>
    </source>
</evidence>
<keyword evidence="1" id="KW-0808">Transferase</keyword>
<dbReference type="GO" id="GO:0016301">
    <property type="term" value="F:kinase activity"/>
    <property type="evidence" value="ECO:0007669"/>
    <property type="project" value="UniProtKB-KW"/>
</dbReference>
<dbReference type="EMBL" id="BLAL01000058">
    <property type="protein sequence ID" value="GES81562.1"/>
    <property type="molecule type" value="Genomic_DNA"/>
</dbReference>
<dbReference type="Proteomes" id="UP000615446">
    <property type="component" value="Unassembled WGS sequence"/>
</dbReference>
<gene>
    <name evidence="1" type="ORF">RCL2_000880600</name>
</gene>
<sequence length="267" mass="31480">MGKRLFSQYSPLQLQLLKFHNWICHIISSIIEYGAVNNFTTDMFESLHKEFVKSPYRMSNKHNAISQMLRTVQRRSIVKYLYQLLNVNTKSVKQSSSTMNDEIATFKLSLFDEFVTSYATTNTLTSEALVAFDQFLQALDKFFNLYEELTENQMENRNIFIKWYKSAIISSGDTIRAMSDWYNQAIFDNISININSDEIDKYDTCDGMCFGKWYDYKSSSYPNKYECPWLILTSQYKFVPVESGIEPVHIIQRFIKNNEYFVNSFMF</sequence>
<dbReference type="OrthoDB" id="2383838at2759"/>
<proteinExistence type="predicted"/>
<name>A0A8H3QJN4_9GLOM</name>
<evidence type="ECO:0000313" key="1">
    <source>
        <dbReference type="EMBL" id="GES81562.1"/>
    </source>
</evidence>
<protein>
    <submittedName>
        <fullName evidence="1">Kinase-like domain-containing protein</fullName>
    </submittedName>
</protein>